<sequence length="71" mass="7750">MSKVNHTADVGNVDYMAPEAMTKEYNHLIDIYSLSLIGAQILGFDTNDIIDGNIAKTVQQIGGKDPNVRTI</sequence>
<protein>
    <recommendedName>
        <fullName evidence="3">Protein kinase domain-containing protein</fullName>
    </recommendedName>
</protein>
<evidence type="ECO:0008006" key="3">
    <source>
        <dbReference type="Google" id="ProtNLM"/>
    </source>
</evidence>
<proteinExistence type="predicted"/>
<reference evidence="1" key="1">
    <citation type="submission" date="2020-11" db="EMBL/GenBank/DDBJ databases">
        <authorList>
            <person name="Tran Van P."/>
        </authorList>
    </citation>
    <scope>NUCLEOTIDE SEQUENCE</scope>
</reference>
<organism evidence="1">
    <name type="scientific">Oppiella nova</name>
    <dbReference type="NCBI Taxonomy" id="334625"/>
    <lineage>
        <taxon>Eukaryota</taxon>
        <taxon>Metazoa</taxon>
        <taxon>Ecdysozoa</taxon>
        <taxon>Arthropoda</taxon>
        <taxon>Chelicerata</taxon>
        <taxon>Arachnida</taxon>
        <taxon>Acari</taxon>
        <taxon>Acariformes</taxon>
        <taxon>Sarcoptiformes</taxon>
        <taxon>Oribatida</taxon>
        <taxon>Brachypylina</taxon>
        <taxon>Oppioidea</taxon>
        <taxon>Oppiidae</taxon>
        <taxon>Oppiella</taxon>
    </lineage>
</organism>
<dbReference type="InterPro" id="IPR011009">
    <property type="entry name" value="Kinase-like_dom_sf"/>
</dbReference>
<evidence type="ECO:0000313" key="1">
    <source>
        <dbReference type="EMBL" id="CAD7655274.1"/>
    </source>
</evidence>
<dbReference type="AlphaFoldDB" id="A0A7R9M7Z0"/>
<dbReference type="SUPFAM" id="SSF56112">
    <property type="entry name" value="Protein kinase-like (PK-like)"/>
    <property type="match status" value="1"/>
</dbReference>
<name>A0A7R9M7Z0_9ACAR</name>
<gene>
    <name evidence="1" type="ORF">ONB1V03_LOCUS11917</name>
</gene>
<dbReference type="OrthoDB" id="3205605at2759"/>
<dbReference type="EMBL" id="OC924068">
    <property type="protein sequence ID" value="CAD7655274.1"/>
    <property type="molecule type" value="Genomic_DNA"/>
</dbReference>
<evidence type="ECO:0000313" key="2">
    <source>
        <dbReference type="Proteomes" id="UP000728032"/>
    </source>
</evidence>
<keyword evidence="2" id="KW-1185">Reference proteome</keyword>
<accession>A0A7R9M7Z0</accession>
<dbReference type="Proteomes" id="UP000728032">
    <property type="component" value="Unassembled WGS sequence"/>
</dbReference>
<dbReference type="EMBL" id="CAJPVJ010009243">
    <property type="protein sequence ID" value="CAG2172461.1"/>
    <property type="molecule type" value="Genomic_DNA"/>
</dbReference>
<dbReference type="Gene3D" id="1.10.510.10">
    <property type="entry name" value="Transferase(Phosphotransferase) domain 1"/>
    <property type="match status" value="1"/>
</dbReference>